<keyword evidence="4 5" id="KW-0413">Isomerase</keyword>
<dbReference type="PANTHER" id="PTHR45779:SF5">
    <property type="entry name" value="PEPTIDYLPROLYL ISOMERASE"/>
    <property type="match status" value="1"/>
</dbReference>
<proteinExistence type="predicted"/>
<name>A0ABN8LEH3_9CNID</name>
<protein>
    <recommendedName>
        <fullName evidence="2 5">peptidylprolyl isomerase</fullName>
        <ecNumber evidence="2 5">5.2.1.8</ecNumber>
    </recommendedName>
</protein>
<dbReference type="InterPro" id="IPR046357">
    <property type="entry name" value="PPIase_dom_sf"/>
</dbReference>
<keyword evidence="6" id="KW-1133">Transmembrane helix</keyword>
<keyword evidence="3 5" id="KW-0697">Rotamase</keyword>
<evidence type="ECO:0000256" key="1">
    <source>
        <dbReference type="ARBA" id="ARBA00000971"/>
    </source>
</evidence>
<accession>A0ABN8LEH3</accession>
<reference evidence="9 10" key="1">
    <citation type="submission" date="2022-05" db="EMBL/GenBank/DDBJ databases">
        <authorList>
            <consortium name="Genoscope - CEA"/>
            <person name="William W."/>
        </authorList>
    </citation>
    <scope>NUCLEOTIDE SEQUENCE [LARGE SCALE GENOMIC DNA]</scope>
</reference>
<dbReference type="EC" id="5.2.1.8" evidence="2 5"/>
<dbReference type="PANTHER" id="PTHR45779">
    <property type="entry name" value="PEPTIDYLPROLYL ISOMERASE"/>
    <property type="match status" value="1"/>
</dbReference>
<evidence type="ECO:0000256" key="5">
    <source>
        <dbReference type="PROSITE-ProRule" id="PRU00277"/>
    </source>
</evidence>
<dbReference type="InterPro" id="IPR001179">
    <property type="entry name" value="PPIase_FKBP_dom"/>
</dbReference>
<evidence type="ECO:0000313" key="9">
    <source>
        <dbReference type="EMBL" id="CAH3015342.1"/>
    </source>
</evidence>
<dbReference type="SUPFAM" id="SSF54534">
    <property type="entry name" value="FKBP-like"/>
    <property type="match status" value="1"/>
</dbReference>
<feature type="signal peptide" evidence="7">
    <location>
        <begin position="1"/>
        <end position="24"/>
    </location>
</feature>
<keyword evidence="10" id="KW-1185">Reference proteome</keyword>
<dbReference type="Gene3D" id="3.10.50.40">
    <property type="match status" value="1"/>
</dbReference>
<keyword evidence="6" id="KW-0812">Transmembrane</keyword>
<dbReference type="Proteomes" id="UP001159427">
    <property type="component" value="Unassembled WGS sequence"/>
</dbReference>
<evidence type="ECO:0000256" key="2">
    <source>
        <dbReference type="ARBA" id="ARBA00013194"/>
    </source>
</evidence>
<dbReference type="Pfam" id="PF00254">
    <property type="entry name" value="FKBP_C"/>
    <property type="match status" value="1"/>
</dbReference>
<feature type="transmembrane region" description="Helical" evidence="6">
    <location>
        <begin position="147"/>
        <end position="166"/>
    </location>
</feature>
<comment type="catalytic activity">
    <reaction evidence="1 5">
        <text>[protein]-peptidylproline (omega=180) = [protein]-peptidylproline (omega=0)</text>
        <dbReference type="Rhea" id="RHEA:16237"/>
        <dbReference type="Rhea" id="RHEA-COMP:10747"/>
        <dbReference type="Rhea" id="RHEA-COMP:10748"/>
        <dbReference type="ChEBI" id="CHEBI:83833"/>
        <dbReference type="ChEBI" id="CHEBI:83834"/>
        <dbReference type="EC" id="5.2.1.8"/>
    </reaction>
</comment>
<evidence type="ECO:0000313" key="10">
    <source>
        <dbReference type="Proteomes" id="UP001159427"/>
    </source>
</evidence>
<comment type="caution">
    <text evidence="9">The sequence shown here is derived from an EMBL/GenBank/DDBJ whole genome shotgun (WGS) entry which is preliminary data.</text>
</comment>
<feature type="domain" description="PPIase FKBP-type" evidence="8">
    <location>
        <begin position="49"/>
        <end position="138"/>
    </location>
</feature>
<dbReference type="EMBL" id="CALNXI010000022">
    <property type="protein sequence ID" value="CAH3015342.1"/>
    <property type="molecule type" value="Genomic_DNA"/>
</dbReference>
<keyword evidence="6" id="KW-0472">Membrane</keyword>
<feature type="chain" id="PRO_5047238729" description="peptidylprolyl isomerase" evidence="7">
    <location>
        <begin position="25"/>
        <end position="189"/>
    </location>
</feature>
<evidence type="ECO:0000256" key="3">
    <source>
        <dbReference type="ARBA" id="ARBA00023110"/>
    </source>
</evidence>
<dbReference type="InterPro" id="IPR044609">
    <property type="entry name" value="FKBP2/11"/>
</dbReference>
<organism evidence="9 10">
    <name type="scientific">Porites evermanni</name>
    <dbReference type="NCBI Taxonomy" id="104178"/>
    <lineage>
        <taxon>Eukaryota</taxon>
        <taxon>Metazoa</taxon>
        <taxon>Cnidaria</taxon>
        <taxon>Anthozoa</taxon>
        <taxon>Hexacorallia</taxon>
        <taxon>Scleractinia</taxon>
        <taxon>Fungiina</taxon>
        <taxon>Poritidae</taxon>
        <taxon>Porites</taxon>
    </lineage>
</organism>
<evidence type="ECO:0000256" key="7">
    <source>
        <dbReference type="SAM" id="SignalP"/>
    </source>
</evidence>
<sequence length="189" mass="21235">MERISVFSLCSIFLLISYCGCPSGAKKKKDLETIVEYKPATCQDKADNGDIVSVHYTGTLENGQMFDSSRAQGRQPLEFQLGKGKVIKGWEMGIKGMCIGEKRKLIIPPHLGYGSRGVENVIPPNSVLIFTTELMSIRRKSPFDPSVLIQIGFWPVLAVLVMYYLYRKAKRESSSSKHEVKSNKKNKKK</sequence>
<keyword evidence="7" id="KW-0732">Signal</keyword>
<dbReference type="PROSITE" id="PS50059">
    <property type="entry name" value="FKBP_PPIASE"/>
    <property type="match status" value="1"/>
</dbReference>
<gene>
    <name evidence="9" type="ORF">PEVE_00015510</name>
</gene>
<evidence type="ECO:0000256" key="6">
    <source>
        <dbReference type="SAM" id="Phobius"/>
    </source>
</evidence>
<evidence type="ECO:0000259" key="8">
    <source>
        <dbReference type="PROSITE" id="PS50059"/>
    </source>
</evidence>
<evidence type="ECO:0000256" key="4">
    <source>
        <dbReference type="ARBA" id="ARBA00023235"/>
    </source>
</evidence>